<organism evidence="6 7">
    <name type="scientific">Halobiforma nitratireducens JCM 10879</name>
    <dbReference type="NCBI Taxonomy" id="1227454"/>
    <lineage>
        <taxon>Archaea</taxon>
        <taxon>Methanobacteriati</taxon>
        <taxon>Methanobacteriota</taxon>
        <taxon>Stenosarchaea group</taxon>
        <taxon>Halobacteria</taxon>
        <taxon>Halobacteriales</taxon>
        <taxon>Natrialbaceae</taxon>
        <taxon>Halobiforma</taxon>
    </lineage>
</organism>
<dbReference type="PROSITE" id="PS01268">
    <property type="entry name" value="UPF0024"/>
    <property type="match status" value="1"/>
</dbReference>
<evidence type="ECO:0000313" key="7">
    <source>
        <dbReference type="Proteomes" id="UP000011607"/>
    </source>
</evidence>
<dbReference type="Gene3D" id="1.10.1510.30">
    <property type="match status" value="1"/>
</dbReference>
<dbReference type="NCBIfam" id="NF002158">
    <property type="entry name" value="PRK00984.2-3"/>
    <property type="match status" value="1"/>
</dbReference>
<reference evidence="6 7" key="1">
    <citation type="journal article" date="2014" name="PLoS Genet.">
        <title>Phylogenetically driven sequencing of extremely halophilic archaea reveals strategies for static and dynamic osmo-response.</title>
        <authorList>
            <person name="Becker E.A."/>
            <person name="Seitzer P.M."/>
            <person name="Tritt A."/>
            <person name="Larsen D."/>
            <person name="Krusor M."/>
            <person name="Yao A.I."/>
            <person name="Wu D."/>
            <person name="Madern D."/>
            <person name="Eisen J.A."/>
            <person name="Darling A.E."/>
            <person name="Facciotti M.T."/>
        </authorList>
    </citation>
    <scope>NUCLEOTIDE SEQUENCE [LARGE SCALE GENOMIC DNA]</scope>
    <source>
        <strain evidence="6 7">JCM 10879</strain>
    </source>
</reference>
<keyword evidence="2 4" id="KW-0819">tRNA processing</keyword>
<dbReference type="InterPro" id="IPR020103">
    <property type="entry name" value="PsdUridine_synth_cat_dom_sf"/>
</dbReference>
<dbReference type="PANTHER" id="PTHR13326">
    <property type="entry name" value="TRNA PSEUDOURIDINE SYNTHASE D"/>
    <property type="match status" value="1"/>
</dbReference>
<proteinExistence type="inferred from homology"/>
<dbReference type="STRING" id="1227454.C446_11177"/>
<name>M0LUJ5_9EURY</name>
<evidence type="ECO:0000313" key="6">
    <source>
        <dbReference type="EMBL" id="EMA36843.1"/>
    </source>
</evidence>
<feature type="domain" description="TRUD" evidence="5">
    <location>
        <begin position="179"/>
        <end position="412"/>
    </location>
</feature>
<comment type="function">
    <text evidence="4">Could be responsible for synthesis of pseudouridine from uracil-13 in transfer RNAs.</text>
</comment>
<dbReference type="PROSITE" id="PS50984">
    <property type="entry name" value="TRUD"/>
    <property type="match status" value="1"/>
</dbReference>
<dbReference type="PIRSF" id="PIRSF037016">
    <property type="entry name" value="Pseudouridin_synth_euk_prd"/>
    <property type="match status" value="1"/>
</dbReference>
<feature type="active site" description="Nucleophile" evidence="4">
    <location>
        <position position="93"/>
    </location>
</feature>
<protein>
    <recommendedName>
        <fullName evidence="4">Probable tRNA pseudouridine synthase D</fullName>
        <ecNumber evidence="4">5.4.99.27</ecNumber>
    </recommendedName>
    <alternativeName>
        <fullName evidence="4">tRNA pseudouridine(13) synthase</fullName>
    </alternativeName>
    <alternativeName>
        <fullName evidence="4">tRNA pseudouridylate synthase D</fullName>
    </alternativeName>
    <alternativeName>
        <fullName evidence="4">tRNA-uridine isomerase D</fullName>
    </alternativeName>
</protein>
<dbReference type="InterPro" id="IPR020119">
    <property type="entry name" value="PsdUridine_synth_TruD_CS"/>
</dbReference>
<dbReference type="GO" id="GO:0003723">
    <property type="term" value="F:RNA binding"/>
    <property type="evidence" value="ECO:0007669"/>
    <property type="project" value="InterPro"/>
</dbReference>
<dbReference type="GO" id="GO:0031119">
    <property type="term" value="P:tRNA pseudouridine synthesis"/>
    <property type="evidence" value="ECO:0007669"/>
    <property type="project" value="UniProtKB-UniRule"/>
</dbReference>
<dbReference type="InterPro" id="IPR011760">
    <property type="entry name" value="PsdUridine_synth_TruD_insert"/>
</dbReference>
<comment type="catalytic activity">
    <reaction evidence="4">
        <text>uridine(13) in tRNA = pseudouridine(13) in tRNA</text>
        <dbReference type="Rhea" id="RHEA:42540"/>
        <dbReference type="Rhea" id="RHEA-COMP:10105"/>
        <dbReference type="Rhea" id="RHEA-COMP:10106"/>
        <dbReference type="ChEBI" id="CHEBI:65314"/>
        <dbReference type="ChEBI" id="CHEBI:65315"/>
        <dbReference type="EC" id="5.4.99.27"/>
    </reaction>
</comment>
<dbReference type="InterPro" id="IPR001656">
    <property type="entry name" value="PsdUridine_synth_TruD"/>
</dbReference>
<dbReference type="Gene3D" id="3.30.70.3160">
    <property type="match status" value="1"/>
</dbReference>
<comment type="caution">
    <text evidence="6">The sequence shown here is derived from an EMBL/GenBank/DDBJ whole genome shotgun (WGS) entry which is preliminary data.</text>
</comment>
<dbReference type="OrthoDB" id="1798at2157"/>
<evidence type="ECO:0000256" key="1">
    <source>
        <dbReference type="ARBA" id="ARBA00007953"/>
    </source>
</evidence>
<dbReference type="Pfam" id="PF01142">
    <property type="entry name" value="TruD"/>
    <property type="match status" value="1"/>
</dbReference>
<dbReference type="EC" id="5.4.99.27" evidence="4"/>
<evidence type="ECO:0000259" key="5">
    <source>
        <dbReference type="PROSITE" id="PS50984"/>
    </source>
</evidence>
<gene>
    <name evidence="4 6" type="primary">truD</name>
    <name evidence="6" type="ORF">C446_11177</name>
</gene>
<dbReference type="GO" id="GO:0160150">
    <property type="term" value="F:tRNA pseudouridine(13) synthase activity"/>
    <property type="evidence" value="ECO:0007669"/>
    <property type="project" value="UniProtKB-EC"/>
</dbReference>
<evidence type="ECO:0000256" key="3">
    <source>
        <dbReference type="ARBA" id="ARBA00023235"/>
    </source>
</evidence>
<dbReference type="AlphaFoldDB" id="M0LUJ5"/>
<evidence type="ECO:0000256" key="4">
    <source>
        <dbReference type="HAMAP-Rule" id="MF_01082"/>
    </source>
</evidence>
<keyword evidence="7" id="KW-1185">Reference proteome</keyword>
<dbReference type="InterPro" id="IPR042214">
    <property type="entry name" value="TruD_catalytic"/>
</dbReference>
<evidence type="ECO:0000256" key="2">
    <source>
        <dbReference type="ARBA" id="ARBA00022694"/>
    </source>
</evidence>
<dbReference type="EMBL" id="AOMA01000111">
    <property type="protein sequence ID" value="EMA36843.1"/>
    <property type="molecule type" value="Genomic_DNA"/>
</dbReference>
<dbReference type="PANTHER" id="PTHR13326:SF21">
    <property type="entry name" value="PSEUDOURIDYLATE SYNTHASE PUS7L"/>
    <property type="match status" value="1"/>
</dbReference>
<dbReference type="NCBIfam" id="TIGR00094">
    <property type="entry name" value="tRNA_TruD_broad"/>
    <property type="match status" value="1"/>
</dbReference>
<dbReference type="PATRIC" id="fig|1227454.3.peg.2267"/>
<dbReference type="SUPFAM" id="SSF55120">
    <property type="entry name" value="Pseudouridine synthase"/>
    <property type="match status" value="1"/>
</dbReference>
<dbReference type="RefSeq" id="WP_006673142.1">
    <property type="nucleotide sequence ID" value="NZ_AOMA01000111.1"/>
</dbReference>
<dbReference type="HAMAP" id="MF_01082">
    <property type="entry name" value="TruD"/>
    <property type="match status" value="1"/>
</dbReference>
<keyword evidence="3 4" id="KW-0413">Isomerase</keyword>
<accession>M0LUJ5</accession>
<sequence length="451" mass="50104">MRSPHPTERAVGLEYYVSDTDGVGGQLRADDDQFRVRELERFSTEPVDAPTDAYPYLVFRATLSGWDTNDFASRLSNALGISRERVNWAGTKDKYAVTTQLFSVYGAEPDDLPDVDGANLEVVGRAGRALEFGDLAGNAFELVVSEPERPALVDEITDELAAFAGTEDADDSDGAVTVGVPNFFGQQRFGSRRPVTHEVGLEIVRDDWEGAVMAYLGNPTDAEPEGTQAARTFVEETRDWQEALERFPHRLRYERSLLHELAECDGEPESDTYRAALERLPTNLQRLFVHAAQSYAFNLMLSERLERGLAFDRPVEGDVACFVDSDAPDGLALPDTDRLQRVDERRVQSVTRHCERGRAFVTAPLVGTETELADGEQGEIEREVLAALGLEPDDFDLPGEFHSTGTRRAILVRTDLETEREPLRLSFSLPKGSYATVLAREFLKVDPIDLG</sequence>
<dbReference type="Gene3D" id="3.30.2350.20">
    <property type="entry name" value="TruD, catalytic domain"/>
    <property type="match status" value="1"/>
</dbReference>
<dbReference type="eggNOG" id="arCOG04252">
    <property type="taxonomic scope" value="Archaea"/>
</dbReference>
<comment type="similarity">
    <text evidence="1 4">Belongs to the pseudouridine synthase TruD family.</text>
</comment>
<dbReference type="Proteomes" id="UP000011607">
    <property type="component" value="Unassembled WGS sequence"/>
</dbReference>